<dbReference type="Proteomes" id="UP000887563">
    <property type="component" value="Unplaced"/>
</dbReference>
<sequence>MESLLDSNYFERNYNCSFYDYNSIPVENRRNLIVGIILLILYVIFEVLYLPCLGVFAQKENLRESCYKLMFFMGILSMININSSGLIIGIYAIRGDVFCSRPLFNYIIGMPAFGLYCSESLIAMVLALNRCIEMYDHQLAEKIFSGNKIFYWIISSLIYGFILGFFTIPPMPNGLLVGWFWNPHIVYFQDLEGVLEMFNKAQNNEKVFLQVLLIGMLHMFVTLLYTYMQYFPVPIWIVMSASYAWITSQGLVPLIYITFNKYIRRSIKSLFIDPNITRITTHFNNSRVAPNSTHGDKNVSRIVTRNVKTNVF</sequence>
<reference evidence="3" key="1">
    <citation type="submission" date="2022-11" db="UniProtKB">
        <authorList>
            <consortium name="WormBaseParasite"/>
        </authorList>
    </citation>
    <scope>IDENTIFICATION</scope>
</reference>
<name>A0A914LXY9_MELIC</name>
<dbReference type="InterPro" id="IPR019425">
    <property type="entry name" value="7TM_GPCR_serpentine_rcpt_Srt"/>
</dbReference>
<dbReference type="WBParaSite" id="Minc3s01025g19966">
    <property type="protein sequence ID" value="Minc3s01025g19966"/>
    <property type="gene ID" value="Minc3s01025g19966"/>
</dbReference>
<keyword evidence="1" id="KW-0472">Membrane</keyword>
<dbReference type="Pfam" id="PF10321">
    <property type="entry name" value="7TM_GPCR_Srt"/>
    <property type="match status" value="2"/>
</dbReference>
<protein>
    <submittedName>
        <fullName evidence="3">Uncharacterized protein</fullName>
    </submittedName>
</protein>
<feature type="transmembrane region" description="Helical" evidence="1">
    <location>
        <begin position="207"/>
        <end position="227"/>
    </location>
</feature>
<dbReference type="PANTHER" id="PTHR23021">
    <property type="entry name" value="SERPENTINE RECEPTOR, CLASS T"/>
    <property type="match status" value="1"/>
</dbReference>
<accession>A0A914LXY9</accession>
<feature type="transmembrane region" description="Helical" evidence="1">
    <location>
        <begin position="32"/>
        <end position="57"/>
    </location>
</feature>
<evidence type="ECO:0000313" key="3">
    <source>
        <dbReference type="WBParaSite" id="Minc3s01025g19966"/>
    </source>
</evidence>
<dbReference type="PANTHER" id="PTHR23021:SF11">
    <property type="entry name" value="SERPENTINE RECEPTOR, CLASS T"/>
    <property type="match status" value="1"/>
</dbReference>
<organism evidence="2 3">
    <name type="scientific">Meloidogyne incognita</name>
    <name type="common">Southern root-knot nematode worm</name>
    <name type="synonym">Oxyuris incognita</name>
    <dbReference type="NCBI Taxonomy" id="6306"/>
    <lineage>
        <taxon>Eukaryota</taxon>
        <taxon>Metazoa</taxon>
        <taxon>Ecdysozoa</taxon>
        <taxon>Nematoda</taxon>
        <taxon>Chromadorea</taxon>
        <taxon>Rhabditida</taxon>
        <taxon>Tylenchina</taxon>
        <taxon>Tylenchomorpha</taxon>
        <taxon>Tylenchoidea</taxon>
        <taxon>Meloidogynidae</taxon>
        <taxon>Meloidogyninae</taxon>
        <taxon>Meloidogyne</taxon>
        <taxon>Meloidogyne incognita group</taxon>
    </lineage>
</organism>
<dbReference type="SUPFAM" id="SSF81321">
    <property type="entry name" value="Family A G protein-coupled receptor-like"/>
    <property type="match status" value="1"/>
</dbReference>
<proteinExistence type="predicted"/>
<keyword evidence="1" id="KW-1133">Transmembrane helix</keyword>
<dbReference type="AlphaFoldDB" id="A0A914LXY9"/>
<evidence type="ECO:0000313" key="2">
    <source>
        <dbReference type="Proteomes" id="UP000887563"/>
    </source>
</evidence>
<feature type="transmembrane region" description="Helical" evidence="1">
    <location>
        <begin position="103"/>
        <end position="128"/>
    </location>
</feature>
<feature type="transmembrane region" description="Helical" evidence="1">
    <location>
        <begin position="233"/>
        <end position="259"/>
    </location>
</feature>
<keyword evidence="2" id="KW-1185">Reference proteome</keyword>
<feature type="transmembrane region" description="Helical" evidence="1">
    <location>
        <begin position="69"/>
        <end position="91"/>
    </location>
</feature>
<feature type="transmembrane region" description="Helical" evidence="1">
    <location>
        <begin position="149"/>
        <end position="168"/>
    </location>
</feature>
<evidence type="ECO:0000256" key="1">
    <source>
        <dbReference type="SAM" id="Phobius"/>
    </source>
</evidence>
<keyword evidence="1" id="KW-0812">Transmembrane</keyword>